<dbReference type="Proteomes" id="UP000644010">
    <property type="component" value="Unassembled WGS sequence"/>
</dbReference>
<dbReference type="InterPro" id="IPR011250">
    <property type="entry name" value="OMP/PagP_B-barrel"/>
</dbReference>
<accession>A0ABR7E2G6</accession>
<dbReference type="Pfam" id="PF13505">
    <property type="entry name" value="OMP_b-brl"/>
    <property type="match status" value="1"/>
</dbReference>
<feature type="chain" id="PRO_5045714704" evidence="2">
    <location>
        <begin position="22"/>
        <end position="197"/>
    </location>
</feature>
<dbReference type="EMBL" id="JACOOI010000014">
    <property type="protein sequence ID" value="MBC5643953.1"/>
    <property type="molecule type" value="Genomic_DNA"/>
</dbReference>
<evidence type="ECO:0000313" key="4">
    <source>
        <dbReference type="EMBL" id="MBC5643953.1"/>
    </source>
</evidence>
<reference evidence="4 5" key="1">
    <citation type="submission" date="2020-08" db="EMBL/GenBank/DDBJ databases">
        <title>Genome public.</title>
        <authorList>
            <person name="Liu C."/>
            <person name="Sun Q."/>
        </authorList>
    </citation>
    <scope>NUCLEOTIDE SEQUENCE [LARGE SCALE GENOMIC DNA]</scope>
    <source>
        <strain evidence="4 5">BX2</strain>
    </source>
</reference>
<gene>
    <name evidence="4" type="ORF">H8S77_13790</name>
</gene>
<dbReference type="RefSeq" id="WP_186959912.1">
    <property type="nucleotide sequence ID" value="NZ_JACOOI010000014.1"/>
</dbReference>
<evidence type="ECO:0000256" key="1">
    <source>
        <dbReference type="ARBA" id="ARBA00022729"/>
    </source>
</evidence>
<feature type="domain" description="Outer membrane protein beta-barrel" evidence="3">
    <location>
        <begin position="9"/>
        <end position="197"/>
    </location>
</feature>
<evidence type="ECO:0000256" key="2">
    <source>
        <dbReference type="SAM" id="SignalP"/>
    </source>
</evidence>
<name>A0ABR7E2G6_9BACT</name>
<evidence type="ECO:0000259" key="3">
    <source>
        <dbReference type="Pfam" id="PF13505"/>
    </source>
</evidence>
<feature type="signal peptide" evidence="2">
    <location>
        <begin position="1"/>
        <end position="21"/>
    </location>
</feature>
<sequence length="197" mass="21840">MKKIVLGVMLLIGIGSAQVSAQSISGGVKVEANMSNFLLSDMSGAKSKMGFGVSVGGFGKVDIVRNFALQPELLFHFQNSKMEQKNGKKRDFEYWGVEIPVYAVGQWYTGKGDRFYAGLGPYVGYGFNAKFDKPKQKLYKDDTLQHWDFGFKVMVGYEFTNKIQVNAGYKIGIINAVDKGNGKMRPEVVSLGIGYRF</sequence>
<keyword evidence="1 2" id="KW-0732">Signal</keyword>
<evidence type="ECO:0000313" key="5">
    <source>
        <dbReference type="Proteomes" id="UP000644010"/>
    </source>
</evidence>
<dbReference type="InterPro" id="IPR027385">
    <property type="entry name" value="Beta-barrel_OMP"/>
</dbReference>
<comment type="caution">
    <text evidence="4">The sequence shown here is derived from an EMBL/GenBank/DDBJ whole genome shotgun (WGS) entry which is preliminary data.</text>
</comment>
<dbReference type="SUPFAM" id="SSF56925">
    <property type="entry name" value="OMPA-like"/>
    <property type="match status" value="1"/>
</dbReference>
<protein>
    <submittedName>
        <fullName evidence="4">Porin family protein</fullName>
    </submittedName>
</protein>
<organism evidence="4 5">
    <name type="scientific">Parabacteroides segnis</name>
    <dbReference type="NCBI Taxonomy" id="2763058"/>
    <lineage>
        <taxon>Bacteria</taxon>
        <taxon>Pseudomonadati</taxon>
        <taxon>Bacteroidota</taxon>
        <taxon>Bacteroidia</taxon>
        <taxon>Bacteroidales</taxon>
        <taxon>Tannerellaceae</taxon>
        <taxon>Parabacteroides</taxon>
    </lineage>
</organism>
<proteinExistence type="predicted"/>
<keyword evidence="5" id="KW-1185">Reference proteome</keyword>
<dbReference type="Gene3D" id="2.40.160.20">
    <property type="match status" value="1"/>
</dbReference>